<evidence type="ECO:0008006" key="4">
    <source>
        <dbReference type="Google" id="ProtNLM"/>
    </source>
</evidence>
<organism evidence="2 3">
    <name type="scientific">Actinokineospora terrae</name>
    <dbReference type="NCBI Taxonomy" id="155974"/>
    <lineage>
        <taxon>Bacteria</taxon>
        <taxon>Bacillati</taxon>
        <taxon>Actinomycetota</taxon>
        <taxon>Actinomycetes</taxon>
        <taxon>Pseudonocardiales</taxon>
        <taxon>Pseudonocardiaceae</taxon>
        <taxon>Actinokineospora</taxon>
    </lineage>
</organism>
<name>A0A1H9T653_9PSEU</name>
<dbReference type="EMBL" id="FOGI01000006">
    <property type="protein sequence ID" value="SER92626.1"/>
    <property type="molecule type" value="Genomic_DNA"/>
</dbReference>
<proteinExistence type="predicted"/>
<keyword evidence="1" id="KW-0732">Signal</keyword>
<keyword evidence="3" id="KW-1185">Reference proteome</keyword>
<dbReference type="Proteomes" id="UP000199051">
    <property type="component" value="Unassembled WGS sequence"/>
</dbReference>
<feature type="signal peptide" evidence="1">
    <location>
        <begin position="1"/>
        <end position="28"/>
    </location>
</feature>
<reference evidence="3" key="1">
    <citation type="submission" date="2016-10" db="EMBL/GenBank/DDBJ databases">
        <authorList>
            <person name="Varghese N."/>
            <person name="Submissions S."/>
        </authorList>
    </citation>
    <scope>NUCLEOTIDE SEQUENCE [LARGE SCALE GENOMIC DNA]</scope>
    <source>
        <strain evidence="3">DSM 44260</strain>
    </source>
</reference>
<evidence type="ECO:0000313" key="3">
    <source>
        <dbReference type="Proteomes" id="UP000199051"/>
    </source>
</evidence>
<evidence type="ECO:0000256" key="1">
    <source>
        <dbReference type="SAM" id="SignalP"/>
    </source>
</evidence>
<evidence type="ECO:0000313" key="2">
    <source>
        <dbReference type="EMBL" id="SER92626.1"/>
    </source>
</evidence>
<gene>
    <name evidence="2" type="ORF">SAMN04487818_10688</name>
</gene>
<sequence length="454" mass="48167">MQARRKLMRLVAVIASCTLASTGTLAIAAPAPGLCATDESRGAVPADYPIEACMTTSEVILRNTLALPVQIKLTGDASAVRSVGVNQGLAAALTRLRHSDPSILMPGDVARVPLDKGGSTISVELSRAGRNFALLTTLVTFMPGLQLADVKKYWGIYTTLITEISDVYADYENCVADTNWVERLKCDVLRVRNVEFAVGRAVASGLSKKLFSLFLSLPTYLKWADAQPKDANKIIHGTRTLTVAAKAAGEPPAVNTGVVKPAAPVLANFSVQSVGVGVAAVMFDVGWTAGTDPVRCVIYVDDSAVQDSQCGTRSSTRVTGLAAGMHRFKALVRDRLGNTSQWSPALTVDIPGDPVPPTPVVPADPKPTVANFVVVVKGDGNVGVAFDVGWQSGRDPVICHFLIDGQSWFDSQCGTRSSKQFSGVNPGQHVFDVRVSDRFGVYSDPVPSIVRTTT</sequence>
<protein>
    <recommendedName>
        <fullName evidence="4">Ig-like domain (Group 3)</fullName>
    </recommendedName>
</protein>
<feature type="chain" id="PRO_5011766674" description="Ig-like domain (Group 3)" evidence="1">
    <location>
        <begin position="29"/>
        <end position="454"/>
    </location>
</feature>
<dbReference type="AlphaFoldDB" id="A0A1H9T653"/>
<accession>A0A1H9T653</accession>